<dbReference type="GO" id="GO:0005975">
    <property type="term" value="P:carbohydrate metabolic process"/>
    <property type="evidence" value="ECO:0007669"/>
    <property type="project" value="InterPro"/>
</dbReference>
<accession>A0A7R7DLE2</accession>
<evidence type="ECO:0000259" key="2">
    <source>
        <dbReference type="Pfam" id="PF06722"/>
    </source>
</evidence>
<sequence>MATVVMVVTGTAGDVHPLVAIGGGLTARGHRCTLISHAPYAGRARAAGLEFVPLDTPEEYKRLLQASAELVTRNHDADARRRVAGWYHNATRAKLKFDEVTRRVGSDGSVVIARYVTETDAINAAQAAGVVAAWSLVSPHAVDEARGIDQLHGGAYLDALNIERHRFGLAPVDNWLSWVEASPRLGLWPYWFAPDMENTPGLYTTGFPDDRGRPLPADIWQFLGDGVPPVLVTAGSGMMLAPGFHRAAVKGALCAGFRVLAVGGEPGLISSRRDSRVEHRQSLPLAALIPHVAAVVHHGGIGTVARCFEAGVPQLVLAQGVDRPDNAARAQRLGVAIAVPPAAWRPAEVTQGLRRLCDETQHRQKAAEWAAVMGMNNGVASACDRIEELLN</sequence>
<dbReference type="InterPro" id="IPR004276">
    <property type="entry name" value="GlycoTrans_28_N"/>
</dbReference>
<dbReference type="AlphaFoldDB" id="A0A7R7DLE2"/>
<feature type="domain" description="Glycosyltransferase family 28 N-terminal" evidence="1">
    <location>
        <begin position="4"/>
        <end position="62"/>
    </location>
</feature>
<proteinExistence type="predicted"/>
<dbReference type="SUPFAM" id="SSF53756">
    <property type="entry name" value="UDP-Glycosyltransferase/glycogen phosphorylase"/>
    <property type="match status" value="1"/>
</dbReference>
<dbReference type="PANTHER" id="PTHR48050:SF13">
    <property type="entry name" value="STEROL 3-BETA-GLUCOSYLTRANSFERASE UGT80A2"/>
    <property type="match status" value="1"/>
</dbReference>
<evidence type="ECO:0000313" key="3">
    <source>
        <dbReference type="EMBL" id="BCJ33865.1"/>
    </source>
</evidence>
<dbReference type="InterPro" id="IPR010610">
    <property type="entry name" value="EryCIII-like_C"/>
</dbReference>
<keyword evidence="3" id="KW-0808">Transferase</keyword>
<dbReference type="GO" id="GO:0033072">
    <property type="term" value="P:vancomycin biosynthetic process"/>
    <property type="evidence" value="ECO:0007669"/>
    <property type="project" value="UniProtKB-ARBA"/>
</dbReference>
<feature type="domain" description="Erythromycin biosynthesis protein CIII-like C-terminal" evidence="2">
    <location>
        <begin position="281"/>
        <end position="373"/>
    </location>
</feature>
<dbReference type="RefSeq" id="WP_203960688.1">
    <property type="nucleotide sequence ID" value="NZ_AP023355.1"/>
</dbReference>
<dbReference type="PANTHER" id="PTHR48050">
    <property type="entry name" value="STEROL 3-BETA-GLUCOSYLTRANSFERASE"/>
    <property type="match status" value="1"/>
</dbReference>
<dbReference type="InterPro" id="IPR002213">
    <property type="entry name" value="UDP_glucos_trans"/>
</dbReference>
<reference evidence="3 4" key="1">
    <citation type="submission" date="2020-08" db="EMBL/GenBank/DDBJ databases">
        <title>Whole genome shotgun sequence of Actinocatenispora thailandica NBRC 105041.</title>
        <authorList>
            <person name="Komaki H."/>
            <person name="Tamura T."/>
        </authorList>
    </citation>
    <scope>NUCLEOTIDE SEQUENCE [LARGE SCALE GENOMIC DNA]</scope>
    <source>
        <strain evidence="3 4">NBRC 105041</strain>
    </source>
</reference>
<name>A0A7R7DLE2_9ACTN</name>
<dbReference type="InterPro" id="IPR050426">
    <property type="entry name" value="Glycosyltransferase_28"/>
</dbReference>
<dbReference type="CDD" id="cd03784">
    <property type="entry name" value="GT1_Gtf-like"/>
    <property type="match status" value="1"/>
</dbReference>
<dbReference type="GO" id="GO:0008194">
    <property type="term" value="F:UDP-glycosyltransferase activity"/>
    <property type="evidence" value="ECO:0007669"/>
    <property type="project" value="InterPro"/>
</dbReference>
<dbReference type="GO" id="GO:0016758">
    <property type="term" value="F:hexosyltransferase activity"/>
    <property type="evidence" value="ECO:0007669"/>
    <property type="project" value="InterPro"/>
</dbReference>
<protein>
    <submittedName>
        <fullName evidence="3">Glycosyl transferase</fullName>
    </submittedName>
</protein>
<dbReference type="Pfam" id="PF06722">
    <property type="entry name" value="EryCIII-like_C"/>
    <property type="match status" value="1"/>
</dbReference>
<keyword evidence="4" id="KW-1185">Reference proteome</keyword>
<evidence type="ECO:0000259" key="1">
    <source>
        <dbReference type="Pfam" id="PF03033"/>
    </source>
</evidence>
<dbReference type="Proteomes" id="UP000611640">
    <property type="component" value="Chromosome"/>
</dbReference>
<dbReference type="KEGG" id="atl:Athai_13680"/>
<gene>
    <name evidence="3" type="ORF">Athai_13680</name>
</gene>
<dbReference type="Pfam" id="PF03033">
    <property type="entry name" value="Glyco_transf_28"/>
    <property type="match status" value="1"/>
</dbReference>
<organism evidence="3 4">
    <name type="scientific">Actinocatenispora thailandica</name>
    <dbReference type="NCBI Taxonomy" id="227318"/>
    <lineage>
        <taxon>Bacteria</taxon>
        <taxon>Bacillati</taxon>
        <taxon>Actinomycetota</taxon>
        <taxon>Actinomycetes</taxon>
        <taxon>Micromonosporales</taxon>
        <taxon>Micromonosporaceae</taxon>
        <taxon>Actinocatenispora</taxon>
    </lineage>
</organism>
<dbReference type="EMBL" id="AP023355">
    <property type="protein sequence ID" value="BCJ33865.1"/>
    <property type="molecule type" value="Genomic_DNA"/>
</dbReference>
<dbReference type="Gene3D" id="3.40.50.2000">
    <property type="entry name" value="Glycogen Phosphorylase B"/>
    <property type="match status" value="2"/>
</dbReference>
<evidence type="ECO:0000313" key="4">
    <source>
        <dbReference type="Proteomes" id="UP000611640"/>
    </source>
</evidence>